<dbReference type="PANTHER" id="PTHR47966:SF65">
    <property type="entry name" value="ASPARTIC-TYPE ENDOPEPTIDASE"/>
    <property type="match status" value="1"/>
</dbReference>
<evidence type="ECO:0000313" key="5">
    <source>
        <dbReference type="Proteomes" id="UP000664132"/>
    </source>
</evidence>
<comment type="caution">
    <text evidence="4">The sequence shown here is derived from an EMBL/GenBank/DDBJ whole genome shotgun (WGS) entry which is preliminary data.</text>
</comment>
<dbReference type="PRINTS" id="PR00792">
    <property type="entry name" value="PEPSIN"/>
</dbReference>
<evidence type="ECO:0000259" key="3">
    <source>
        <dbReference type="PROSITE" id="PS51767"/>
    </source>
</evidence>
<dbReference type="Gene3D" id="2.40.70.10">
    <property type="entry name" value="Acid Proteases"/>
    <property type="match status" value="2"/>
</dbReference>
<dbReference type="InterPro" id="IPR033121">
    <property type="entry name" value="PEPTIDASE_A1"/>
</dbReference>
<feature type="domain" description="Peptidase A1" evidence="3">
    <location>
        <begin position="39"/>
        <end position="392"/>
    </location>
</feature>
<dbReference type="GO" id="GO:0006508">
    <property type="term" value="P:proteolysis"/>
    <property type="evidence" value="ECO:0007669"/>
    <property type="project" value="InterPro"/>
</dbReference>
<dbReference type="PANTHER" id="PTHR47966">
    <property type="entry name" value="BETA-SITE APP-CLEAVING ENZYME, ISOFORM A-RELATED"/>
    <property type="match status" value="1"/>
</dbReference>
<keyword evidence="2" id="KW-0732">Signal</keyword>
<keyword evidence="5" id="KW-1185">Reference proteome</keyword>
<dbReference type="InterPro" id="IPR034164">
    <property type="entry name" value="Pepsin-like_dom"/>
</dbReference>
<organism evidence="4 5">
    <name type="scientific">Cadophora malorum</name>
    <dbReference type="NCBI Taxonomy" id="108018"/>
    <lineage>
        <taxon>Eukaryota</taxon>
        <taxon>Fungi</taxon>
        <taxon>Dikarya</taxon>
        <taxon>Ascomycota</taxon>
        <taxon>Pezizomycotina</taxon>
        <taxon>Leotiomycetes</taxon>
        <taxon>Helotiales</taxon>
        <taxon>Ploettnerulaceae</taxon>
        <taxon>Cadophora</taxon>
    </lineage>
</organism>
<dbReference type="PROSITE" id="PS51767">
    <property type="entry name" value="PEPTIDASE_A1"/>
    <property type="match status" value="1"/>
</dbReference>
<feature type="signal peptide" evidence="2">
    <location>
        <begin position="1"/>
        <end position="18"/>
    </location>
</feature>
<feature type="chain" id="PRO_5034386404" description="Peptidase A1 domain-containing protein" evidence="2">
    <location>
        <begin position="19"/>
        <end position="424"/>
    </location>
</feature>
<protein>
    <recommendedName>
        <fullName evidence="3">Peptidase A1 domain-containing protein</fullName>
    </recommendedName>
</protein>
<gene>
    <name evidence="4" type="ORF">IFR04_002528</name>
</gene>
<reference evidence="4" key="1">
    <citation type="submission" date="2021-02" db="EMBL/GenBank/DDBJ databases">
        <title>Genome sequence Cadophora malorum strain M34.</title>
        <authorList>
            <person name="Stefanovic E."/>
            <person name="Vu D."/>
            <person name="Scully C."/>
            <person name="Dijksterhuis J."/>
            <person name="Roader J."/>
            <person name="Houbraken J."/>
        </authorList>
    </citation>
    <scope>NUCLEOTIDE SEQUENCE</scope>
    <source>
        <strain evidence="4">M34</strain>
    </source>
</reference>
<dbReference type="GO" id="GO:0004190">
    <property type="term" value="F:aspartic-type endopeptidase activity"/>
    <property type="evidence" value="ECO:0007669"/>
    <property type="project" value="InterPro"/>
</dbReference>
<dbReference type="SUPFAM" id="SSF50630">
    <property type="entry name" value="Acid proteases"/>
    <property type="match status" value="1"/>
</dbReference>
<evidence type="ECO:0000313" key="4">
    <source>
        <dbReference type="EMBL" id="KAG4424287.1"/>
    </source>
</evidence>
<dbReference type="EMBL" id="JAFJYH010000022">
    <property type="protein sequence ID" value="KAG4424287.1"/>
    <property type="molecule type" value="Genomic_DNA"/>
</dbReference>
<dbReference type="OrthoDB" id="771136at2759"/>
<dbReference type="InterPro" id="IPR021109">
    <property type="entry name" value="Peptidase_aspartic_dom_sf"/>
</dbReference>
<dbReference type="InterPro" id="IPR001461">
    <property type="entry name" value="Aspartic_peptidase_A1"/>
</dbReference>
<comment type="similarity">
    <text evidence="1">Belongs to the peptidase A1 family.</text>
</comment>
<evidence type="ECO:0000256" key="2">
    <source>
        <dbReference type="SAM" id="SignalP"/>
    </source>
</evidence>
<accession>A0A8H7WGE4</accession>
<evidence type="ECO:0000256" key="1">
    <source>
        <dbReference type="ARBA" id="ARBA00007447"/>
    </source>
</evidence>
<sequence>MRSTFLTTVALSFNGAQAANNPLYHYMPVDFEYGADSRVTADIKFGMAPAAEPVRVVMDSGSANFWIWSPNATVNWGSQYLGVKGPCNAKVPVSYDPALSPSSLVTNHTSAYAYAGNAKIVSGTQYANDTITSVGGIGPIPNVQFALENFGLFKIGDDGSCITPPYDEGILGLSYYNATTTDGPSFRQNLFESGQIASKTVFMWFDKHLGAVGNLTGGILFGAIDKSKYTGPLVEVENVVAEYEIGIYVAKPNITISGQTFVPDGDVTCLVDSGAHADYLPFAYDSGLEELFFNATGGQLIDYNGAGIVAYNGSCESIPQDFNITYTFSGVGGKTVDVSVPLRNYARGLTASDNSQDICLFNLEIGGCTFGAPFQSAAAILMDDEGDRVAFGQAAISEEGKVVDEDSLVVMDLEQSIAFWESLK</sequence>
<name>A0A8H7WGE4_9HELO</name>
<dbReference type="CDD" id="cd05471">
    <property type="entry name" value="pepsin_like"/>
    <property type="match status" value="1"/>
</dbReference>
<proteinExistence type="inferred from homology"/>
<dbReference type="AlphaFoldDB" id="A0A8H7WGE4"/>
<dbReference type="Proteomes" id="UP000664132">
    <property type="component" value="Unassembled WGS sequence"/>
</dbReference>
<dbReference type="Pfam" id="PF00026">
    <property type="entry name" value="Asp"/>
    <property type="match status" value="1"/>
</dbReference>